<dbReference type="GO" id="GO:0008782">
    <property type="term" value="F:adenosylhomocysteine nucleosidase activity"/>
    <property type="evidence" value="ECO:0007669"/>
    <property type="project" value="TreeGrafter"/>
</dbReference>
<dbReference type="SUPFAM" id="SSF53167">
    <property type="entry name" value="Purine and uridine phosphorylases"/>
    <property type="match status" value="1"/>
</dbReference>
<dbReference type="GO" id="GO:0005829">
    <property type="term" value="C:cytosol"/>
    <property type="evidence" value="ECO:0007669"/>
    <property type="project" value="TreeGrafter"/>
</dbReference>
<reference evidence="2 3" key="1">
    <citation type="submission" date="2022-10" db="EMBL/GenBank/DDBJ databases">
        <title>The complete genomes of actinobacterial strains from the NBC collection.</title>
        <authorList>
            <person name="Joergensen T.S."/>
            <person name="Alvarez Arevalo M."/>
            <person name="Sterndorff E.B."/>
            <person name="Faurdal D."/>
            <person name="Vuksanovic O."/>
            <person name="Mourched A.-S."/>
            <person name="Charusanti P."/>
            <person name="Shaw S."/>
            <person name="Blin K."/>
            <person name="Weber T."/>
        </authorList>
    </citation>
    <scope>NUCLEOTIDE SEQUENCE [LARGE SCALE GENOMIC DNA]</scope>
    <source>
        <strain evidence="2 3">NBC_00319</strain>
    </source>
</reference>
<dbReference type="InterPro" id="IPR000845">
    <property type="entry name" value="Nucleoside_phosphorylase_d"/>
</dbReference>
<dbReference type="Proteomes" id="UP001432128">
    <property type="component" value="Chromosome"/>
</dbReference>
<dbReference type="PANTHER" id="PTHR46832:SF1">
    <property type="entry name" value="5'-METHYLTHIOADENOSINE_S-ADENOSYLHOMOCYSTEINE NUCLEOSIDASE"/>
    <property type="match status" value="1"/>
</dbReference>
<dbReference type="GO" id="GO:0008930">
    <property type="term" value="F:methylthioadenosine nucleosidase activity"/>
    <property type="evidence" value="ECO:0007669"/>
    <property type="project" value="TreeGrafter"/>
</dbReference>
<name>A0AAU4K4H5_9NOCA</name>
<dbReference type="Gene3D" id="3.40.50.1580">
    <property type="entry name" value="Nucleoside phosphorylase domain"/>
    <property type="match status" value="1"/>
</dbReference>
<dbReference type="EMBL" id="CP108021">
    <property type="protein sequence ID" value="WUM20896.1"/>
    <property type="molecule type" value="Genomic_DNA"/>
</dbReference>
<accession>A0AAU4K4H5</accession>
<keyword evidence="3" id="KW-1185">Reference proteome</keyword>
<feature type="domain" description="Nucleoside phosphorylase" evidence="1">
    <location>
        <begin position="114"/>
        <end position="326"/>
    </location>
</feature>
<proteinExistence type="predicted"/>
<gene>
    <name evidence="2" type="ORF">OG579_03425</name>
</gene>
<dbReference type="GO" id="GO:0019284">
    <property type="term" value="P:L-methionine salvage from S-adenosylmethionine"/>
    <property type="evidence" value="ECO:0007669"/>
    <property type="project" value="TreeGrafter"/>
</dbReference>
<dbReference type="RefSeq" id="WP_328858105.1">
    <property type="nucleotide sequence ID" value="NZ_CP108021.1"/>
</dbReference>
<evidence type="ECO:0000259" key="1">
    <source>
        <dbReference type="Pfam" id="PF01048"/>
    </source>
</evidence>
<evidence type="ECO:0000313" key="3">
    <source>
        <dbReference type="Proteomes" id="UP001432128"/>
    </source>
</evidence>
<sequence length="357" mass="38870">MNSFDDQHSHIRALLHALDGMAAGPARTMVLEQFLHEICVSNPFASTLIASVLKAIYPNDVTLIAEALATRVPQQGSHATIMTEKQVDVDILLLTVKENEFLACLSAFGVAVGVPSVTLAHDCEVWRAEHSGVSYAIAIIGDDGNVESAIAMGKLWSFVQFKAAIMVGMAAGVRGKTKLGDVVFGSTILAYEFQRMTETGPKYQPKVYSPAGRLLQRLPTLTQVSPDWSKNTTYDLLEAVGFEGIADSEEEQLDPEWRTKIHTGAILAGGKLIEDGSLPQMRDDLHARVLAAEMEGAGFAAVCDNERVPWVVVRGVADYGEPQRRKSWQFPATFIACRLVRDAIPLGRLPVIDTSHL</sequence>
<dbReference type="AlphaFoldDB" id="A0AAU4K4H5"/>
<dbReference type="PANTHER" id="PTHR46832">
    <property type="entry name" value="5'-METHYLTHIOADENOSINE/S-ADENOSYLHOMOCYSTEINE NUCLEOSIDASE"/>
    <property type="match status" value="1"/>
</dbReference>
<dbReference type="KEGG" id="whr:OG579_03425"/>
<evidence type="ECO:0000313" key="2">
    <source>
        <dbReference type="EMBL" id="WUM20896.1"/>
    </source>
</evidence>
<dbReference type="InterPro" id="IPR035994">
    <property type="entry name" value="Nucleoside_phosphorylase_sf"/>
</dbReference>
<dbReference type="GO" id="GO:0009116">
    <property type="term" value="P:nucleoside metabolic process"/>
    <property type="evidence" value="ECO:0007669"/>
    <property type="project" value="InterPro"/>
</dbReference>
<protein>
    <recommendedName>
        <fullName evidence="1">Nucleoside phosphorylase domain-containing protein</fullName>
    </recommendedName>
</protein>
<dbReference type="Pfam" id="PF01048">
    <property type="entry name" value="PNP_UDP_1"/>
    <property type="match status" value="1"/>
</dbReference>
<organism evidence="2 3">
    <name type="scientific">Williamsia herbipolensis</name>
    <dbReference type="NCBI Taxonomy" id="1603258"/>
    <lineage>
        <taxon>Bacteria</taxon>
        <taxon>Bacillati</taxon>
        <taxon>Actinomycetota</taxon>
        <taxon>Actinomycetes</taxon>
        <taxon>Mycobacteriales</taxon>
        <taxon>Nocardiaceae</taxon>
        <taxon>Williamsia</taxon>
    </lineage>
</organism>